<gene>
    <name evidence="2" type="ORF">ACFSJ3_10775</name>
</gene>
<sequence length="189" mass="21342">MKATYLWAAKLISTVLGLMPLASSAFQYSPETQQIVSNYESAQRQYCGGVEPNQFNEMAAEMGLETDSKAFFGRYNQCVEHIYPLLKSLVEQAEVALACSEAQGEFQLAYRSELPEMRSHLSQVMPNHRLLVSLTDHMKEPHQINVADEAEAAHWSKVNDAFFASNIPLFHVTTWIGYIYFEQDCGYSG</sequence>
<feature type="chain" id="PRO_5046047586" evidence="1">
    <location>
        <begin position="26"/>
        <end position="189"/>
    </location>
</feature>
<name>A0ABW4XR05_9GAMM</name>
<accession>A0ABW4XR05</accession>
<dbReference type="RefSeq" id="WP_345339146.1">
    <property type="nucleotide sequence ID" value="NZ_BAABLI010000008.1"/>
</dbReference>
<dbReference type="EMBL" id="JBHUHT010000012">
    <property type="protein sequence ID" value="MFD2096469.1"/>
    <property type="molecule type" value="Genomic_DNA"/>
</dbReference>
<evidence type="ECO:0000313" key="2">
    <source>
        <dbReference type="EMBL" id="MFD2096469.1"/>
    </source>
</evidence>
<evidence type="ECO:0000256" key="1">
    <source>
        <dbReference type="SAM" id="SignalP"/>
    </source>
</evidence>
<feature type="signal peptide" evidence="1">
    <location>
        <begin position="1"/>
        <end position="25"/>
    </location>
</feature>
<keyword evidence="3" id="KW-1185">Reference proteome</keyword>
<keyword evidence="1" id="KW-0732">Signal</keyword>
<protein>
    <submittedName>
        <fullName evidence="2">Uncharacterized protein</fullName>
    </submittedName>
</protein>
<reference evidence="3" key="1">
    <citation type="journal article" date="2019" name="Int. J. Syst. Evol. Microbiol.">
        <title>The Global Catalogue of Microorganisms (GCM) 10K type strain sequencing project: providing services to taxonomists for standard genome sequencing and annotation.</title>
        <authorList>
            <consortium name="The Broad Institute Genomics Platform"/>
            <consortium name="The Broad Institute Genome Sequencing Center for Infectious Disease"/>
            <person name="Wu L."/>
            <person name="Ma J."/>
        </authorList>
    </citation>
    <scope>NUCLEOTIDE SEQUENCE [LARGE SCALE GENOMIC DNA]</scope>
    <source>
        <strain evidence="3">CGMCC 1.10992</strain>
    </source>
</reference>
<proteinExistence type="predicted"/>
<comment type="caution">
    <text evidence="2">The sequence shown here is derived from an EMBL/GenBank/DDBJ whole genome shotgun (WGS) entry which is preliminary data.</text>
</comment>
<evidence type="ECO:0000313" key="3">
    <source>
        <dbReference type="Proteomes" id="UP001597380"/>
    </source>
</evidence>
<dbReference type="Proteomes" id="UP001597380">
    <property type="component" value="Unassembled WGS sequence"/>
</dbReference>
<organism evidence="2 3">
    <name type="scientific">Corallincola platygyrae</name>
    <dbReference type="NCBI Taxonomy" id="1193278"/>
    <lineage>
        <taxon>Bacteria</taxon>
        <taxon>Pseudomonadati</taxon>
        <taxon>Pseudomonadota</taxon>
        <taxon>Gammaproteobacteria</taxon>
        <taxon>Alteromonadales</taxon>
        <taxon>Psychromonadaceae</taxon>
        <taxon>Corallincola</taxon>
    </lineage>
</organism>